<comment type="caution">
    <text evidence="2">The sequence shown here is derived from an EMBL/GenBank/DDBJ whole genome shotgun (WGS) entry which is preliminary data.</text>
</comment>
<keyword evidence="3" id="KW-1185">Reference proteome</keyword>
<evidence type="ECO:0000256" key="1">
    <source>
        <dbReference type="SAM" id="SignalP"/>
    </source>
</evidence>
<dbReference type="EMBL" id="BOVJ01000059">
    <property type="protein sequence ID" value="GIQ63271.1"/>
    <property type="molecule type" value="Genomic_DNA"/>
</dbReference>
<proteinExistence type="predicted"/>
<dbReference type="Gene3D" id="2.130.10.30">
    <property type="entry name" value="Regulator of chromosome condensation 1/beta-lactamase-inhibitor protein II"/>
    <property type="match status" value="1"/>
</dbReference>
<feature type="chain" id="PRO_5045040622" description="Copper amine oxidase-like N-terminal domain-containing protein" evidence="1">
    <location>
        <begin position="21"/>
        <end position="322"/>
    </location>
</feature>
<feature type="signal peptide" evidence="1">
    <location>
        <begin position="1"/>
        <end position="20"/>
    </location>
</feature>
<organism evidence="2 3">
    <name type="scientific">Paenibacillus cisolokensis</name>
    <dbReference type="NCBI Taxonomy" id="1658519"/>
    <lineage>
        <taxon>Bacteria</taxon>
        <taxon>Bacillati</taxon>
        <taxon>Bacillota</taxon>
        <taxon>Bacilli</taxon>
        <taxon>Bacillales</taxon>
        <taxon>Paenibacillaceae</taxon>
        <taxon>Paenibacillus</taxon>
    </lineage>
</organism>
<name>A0ABQ4N5Q3_9BACL</name>
<evidence type="ECO:0008006" key="4">
    <source>
        <dbReference type="Google" id="ProtNLM"/>
    </source>
</evidence>
<dbReference type="RefSeq" id="WP_213528504.1">
    <property type="nucleotide sequence ID" value="NZ_BOVJ01000059.1"/>
</dbReference>
<sequence length="322" mass="35410">MKRFMSAVLACCLLVGIVTAGSGGTAAAAAADAKIAEVGRNGSLLMEDGSLWIDSLGNRKLQHFPNMKAKALVEEERTGYALTSDGKILSWSSGQKPKVVKEDKSIRELKLGYWLRSDGTVRGFDKRADKLQNVVHFYNGEALVALTGNGELLVNLGGDEFQKIDTIESPSSVADIAMYGFDVVVHYKNGDVVLHSWFNVWDKSDPPQTIAQNVVHLSTNSNGHLFLTHRDGTVSYYRSGELNALKETKDFVKTVGVGYASFYGKKRDGSWVYYEEGKTKLVTVPKIASLSVKLSDPLPYVGDKVKVDIVANYSNNDKKRYR</sequence>
<evidence type="ECO:0000313" key="2">
    <source>
        <dbReference type="EMBL" id="GIQ63271.1"/>
    </source>
</evidence>
<dbReference type="Proteomes" id="UP000680304">
    <property type="component" value="Unassembled WGS sequence"/>
</dbReference>
<accession>A0ABQ4N5Q3</accession>
<keyword evidence="1" id="KW-0732">Signal</keyword>
<protein>
    <recommendedName>
        <fullName evidence="4">Copper amine oxidase-like N-terminal domain-containing protein</fullName>
    </recommendedName>
</protein>
<dbReference type="InterPro" id="IPR009091">
    <property type="entry name" value="RCC1/BLIP-II"/>
</dbReference>
<reference evidence="2 3" key="1">
    <citation type="submission" date="2021-04" db="EMBL/GenBank/DDBJ databases">
        <title>Draft genome sequence of Paenibacillus cisolokensis, LC2-13A.</title>
        <authorList>
            <person name="Uke A."/>
            <person name="Chhe C."/>
            <person name="Baramee S."/>
            <person name="Kosugi A."/>
        </authorList>
    </citation>
    <scope>NUCLEOTIDE SEQUENCE [LARGE SCALE GENOMIC DNA]</scope>
    <source>
        <strain evidence="2 3">LC2-13A</strain>
    </source>
</reference>
<evidence type="ECO:0000313" key="3">
    <source>
        <dbReference type="Proteomes" id="UP000680304"/>
    </source>
</evidence>
<gene>
    <name evidence="2" type="ORF">PACILC2_18390</name>
</gene>